<dbReference type="PATRIC" id="fig|1423801.4.peg.1480"/>
<organism evidence="1 2">
    <name type="scientific">Liquorilactobacillus satsumensis DSM 16230 = JCM 12392</name>
    <dbReference type="NCBI Taxonomy" id="1423801"/>
    <lineage>
        <taxon>Bacteria</taxon>
        <taxon>Bacillati</taxon>
        <taxon>Bacillota</taxon>
        <taxon>Bacilli</taxon>
        <taxon>Lactobacillales</taxon>
        <taxon>Lactobacillaceae</taxon>
        <taxon>Liquorilactobacillus</taxon>
    </lineage>
</organism>
<name>A0A0R1UWD6_9LACO</name>
<dbReference type="STRING" id="1423801.FD50_GL001444"/>
<evidence type="ECO:0000313" key="2">
    <source>
        <dbReference type="Proteomes" id="UP000051166"/>
    </source>
</evidence>
<gene>
    <name evidence="1" type="ORF">FD50_GL001444</name>
</gene>
<comment type="caution">
    <text evidence="1">The sequence shown here is derived from an EMBL/GenBank/DDBJ whole genome shotgun (WGS) entry which is preliminary data.</text>
</comment>
<reference evidence="1 2" key="1">
    <citation type="journal article" date="2015" name="Genome Announc.">
        <title>Expanding the biotechnology potential of lactobacilli through comparative genomics of 213 strains and associated genera.</title>
        <authorList>
            <person name="Sun Z."/>
            <person name="Harris H.M."/>
            <person name="McCann A."/>
            <person name="Guo C."/>
            <person name="Argimon S."/>
            <person name="Zhang W."/>
            <person name="Yang X."/>
            <person name="Jeffery I.B."/>
            <person name="Cooney J.C."/>
            <person name="Kagawa T.F."/>
            <person name="Liu W."/>
            <person name="Song Y."/>
            <person name="Salvetti E."/>
            <person name="Wrobel A."/>
            <person name="Rasinkangas P."/>
            <person name="Parkhill J."/>
            <person name="Rea M.C."/>
            <person name="O'Sullivan O."/>
            <person name="Ritari J."/>
            <person name="Douillard F.P."/>
            <person name="Paul Ross R."/>
            <person name="Yang R."/>
            <person name="Briner A.E."/>
            <person name="Felis G.E."/>
            <person name="de Vos W.M."/>
            <person name="Barrangou R."/>
            <person name="Klaenhammer T.R."/>
            <person name="Caufield P.W."/>
            <person name="Cui Y."/>
            <person name="Zhang H."/>
            <person name="O'Toole P.W."/>
        </authorList>
    </citation>
    <scope>NUCLEOTIDE SEQUENCE [LARGE SCALE GENOMIC DNA]</scope>
    <source>
        <strain evidence="1 2">DSM 16230</strain>
    </source>
</reference>
<accession>A0A0R1UWD6</accession>
<evidence type="ECO:0000313" key="1">
    <source>
        <dbReference type="EMBL" id="KRL97463.1"/>
    </source>
</evidence>
<dbReference type="Proteomes" id="UP000051166">
    <property type="component" value="Unassembled WGS sequence"/>
</dbReference>
<dbReference type="EMBL" id="AZFQ01000052">
    <property type="protein sequence ID" value="KRL97463.1"/>
    <property type="molecule type" value="Genomic_DNA"/>
</dbReference>
<protein>
    <submittedName>
        <fullName evidence="1">Uncharacterized protein</fullName>
    </submittedName>
</protein>
<sequence length="51" mass="5907">MIDIGDKVLYRDGVYRVIKIVDLAPYVVAKLQIRGLVRRVPLEQLIKLEEV</sequence>
<dbReference type="AlphaFoldDB" id="A0A0R1UWD6"/>
<keyword evidence="2" id="KW-1185">Reference proteome</keyword>
<proteinExistence type="predicted"/>